<evidence type="ECO:0000259" key="2">
    <source>
        <dbReference type="Pfam" id="PF23343"/>
    </source>
</evidence>
<keyword evidence="1" id="KW-0175">Coiled coil</keyword>
<reference evidence="3" key="1">
    <citation type="submission" date="2022-02" db="EMBL/GenBank/DDBJ databases">
        <title>Towards deciphering the DNA virus diversity associated with rodent species in the families Cricetidae and Heteromyidae.</title>
        <authorList>
            <person name="Lund M."/>
            <person name="Larsen B.B."/>
            <person name="Gryseels S."/>
            <person name="Kraberger S."/>
            <person name="Rowsey D.M."/>
            <person name="Steger L."/>
            <person name="Yule K.M."/>
            <person name="Upham N.S."/>
            <person name="Worobey M."/>
            <person name="Van Doorslaer K."/>
            <person name="Varsani A."/>
        </authorList>
    </citation>
    <scope>NUCLEOTIDE SEQUENCE</scope>
    <source>
        <strain evidence="3">NeonRodF8_36</strain>
    </source>
</reference>
<organism evidence="3">
    <name type="scientific">Peromfec virus RodF8_36</name>
    <dbReference type="NCBI Taxonomy" id="2929371"/>
    <lineage>
        <taxon>Viruses</taxon>
        <taxon>Monodnaviria</taxon>
        <taxon>Sangervirae</taxon>
        <taxon>Phixviricota</taxon>
        <taxon>Malgrandaviricetes</taxon>
        <taxon>Petitvirales</taxon>
        <taxon>Microviridae</taxon>
    </lineage>
</organism>
<sequence length="332" mass="39734">MCTSPLFRITRAYIDKKSERCDTFFAKYTKELEVKRDYKPPYYRVEKIACGNCLECRMEYAKQWAVRCVKEAELYENNIMMTLTYNAENVPIKINKETGECNLSLKKKDHQDFMKRLRKAYPGTKIRFMLCGEYGEKFKRPHYHIICFNLKVEDLEKYKLKKCEWSSQQNWLYKSKKIEKIWGKGFVDLNEVNFETCRYVAGYVTKKLKGLGAITEYDNKGIERPYICMSRNPGLAEAYFQKNKEKFINGEKKIWTQTKKGLQEINPGRYFDKLIEKENPEALKKIKKQRLERSKEILKITLEQTSLNQDELREQKELINQQKFSKYKRTLE</sequence>
<dbReference type="Pfam" id="PF23343">
    <property type="entry name" value="REP_ORF2-G2P"/>
    <property type="match status" value="1"/>
</dbReference>
<dbReference type="InterPro" id="IPR056906">
    <property type="entry name" value="ORF2/G2P_dom"/>
</dbReference>
<feature type="domain" description="Replication-associated protein ORF2/G2P" evidence="2">
    <location>
        <begin position="79"/>
        <end position="207"/>
    </location>
</feature>
<evidence type="ECO:0000313" key="3">
    <source>
        <dbReference type="EMBL" id="UPW36502.1"/>
    </source>
</evidence>
<proteinExistence type="predicted"/>
<name>A0A976N100_9VIRU</name>
<feature type="coiled-coil region" evidence="1">
    <location>
        <begin position="288"/>
        <end position="322"/>
    </location>
</feature>
<evidence type="ECO:0000256" key="1">
    <source>
        <dbReference type="SAM" id="Coils"/>
    </source>
</evidence>
<protein>
    <submittedName>
        <fullName evidence="3">Replication initiator protein</fullName>
    </submittedName>
</protein>
<accession>A0A976N100</accession>
<dbReference type="EMBL" id="OM869640">
    <property type="protein sequence ID" value="UPW36502.1"/>
    <property type="molecule type" value="Genomic_DNA"/>
</dbReference>